<feature type="compositionally biased region" description="Pro residues" evidence="1">
    <location>
        <begin position="91"/>
        <end position="121"/>
    </location>
</feature>
<evidence type="ECO:0000313" key="2">
    <source>
        <dbReference type="EMBL" id="QYX76143.1"/>
    </source>
</evidence>
<evidence type="ECO:0000256" key="1">
    <source>
        <dbReference type="SAM" id="MobiDB-lite"/>
    </source>
</evidence>
<dbReference type="RefSeq" id="WP_220645278.1">
    <property type="nucleotide sequence ID" value="NZ_CP080647.1"/>
</dbReference>
<accession>A0ABX8XKL3</accession>
<dbReference type="Proteomes" id="UP000827138">
    <property type="component" value="Chromosome"/>
</dbReference>
<proteinExistence type="predicted"/>
<name>A0ABX8XKL3_9ACTN</name>
<gene>
    <name evidence="2" type="ORF">K1J60_06165</name>
</gene>
<evidence type="ECO:0000313" key="3">
    <source>
        <dbReference type="Proteomes" id="UP000827138"/>
    </source>
</evidence>
<protein>
    <submittedName>
        <fullName evidence="2">Uncharacterized protein</fullName>
    </submittedName>
</protein>
<keyword evidence="3" id="KW-1185">Reference proteome</keyword>
<dbReference type="EMBL" id="CP080647">
    <property type="protein sequence ID" value="QYX76143.1"/>
    <property type="molecule type" value="Genomic_DNA"/>
</dbReference>
<sequence>MNAIPPDAMQVRITPDGICFIDEEYFTPPPGASLNEAVLAHLQLEAAALEMPIQAVIQDEQAQYTTSIQVNTDGTSHPLDDETSVSHNPNLPQPTAMPAPPASPHTADPVPPDRPYEPLPEPYRGRLASTCATANEDRFTEAAHEADQLLAELSTQYGPSHLYTLAVALVRGDIAWLSQDYLYGAQIWIFMARSWHLHLGPQHGTTVRAVGNALGCWGRLQPEDAKASAPHVVKLLQDITIPNADSALRTINQWTQRIALAN</sequence>
<feature type="region of interest" description="Disordered" evidence="1">
    <location>
        <begin position="71"/>
        <end position="123"/>
    </location>
</feature>
<organism evidence="2 3">
    <name type="scientific">Streptomyces akebiae</name>
    <dbReference type="NCBI Taxonomy" id="2865673"/>
    <lineage>
        <taxon>Bacteria</taxon>
        <taxon>Bacillati</taxon>
        <taxon>Actinomycetota</taxon>
        <taxon>Actinomycetes</taxon>
        <taxon>Kitasatosporales</taxon>
        <taxon>Streptomycetaceae</taxon>
        <taxon>Streptomyces</taxon>
    </lineage>
</organism>
<reference evidence="2 3" key="1">
    <citation type="submission" date="2021-08" db="EMBL/GenBank/DDBJ databases">
        <authorList>
            <person name="Ping M."/>
        </authorList>
    </citation>
    <scope>NUCLEOTIDE SEQUENCE [LARGE SCALE GENOMIC DNA]</scope>
    <source>
        <strain evidence="2 3">MG28</strain>
    </source>
</reference>